<gene>
    <name evidence="1" type="ORF">HCA46_17925</name>
</gene>
<dbReference type="AlphaFoldDB" id="A0A7X1CK38"/>
<dbReference type="Proteomes" id="UP000547643">
    <property type="component" value="Unassembled WGS sequence"/>
</dbReference>
<dbReference type="RefSeq" id="WP_260448930.1">
    <property type="nucleotide sequence ID" value="NZ_JAARUV010000074.1"/>
</dbReference>
<sequence>MNYDINEVKALLEDDIHLLGYETLRYSIFKGEENDREEYQVRMEKSEDSFE</sequence>
<dbReference type="Pfam" id="PF15597">
    <property type="entry name" value="Imm59"/>
    <property type="match status" value="1"/>
</dbReference>
<name>A0A7X1CK38_9LIST</name>
<reference evidence="1 2" key="1">
    <citation type="submission" date="2020-03" db="EMBL/GenBank/DDBJ databases">
        <title>Soil Listeria distribution.</title>
        <authorList>
            <person name="Liao J."/>
            <person name="Wiedmann M."/>
        </authorList>
    </citation>
    <scope>NUCLEOTIDE SEQUENCE [LARGE SCALE GENOMIC DNA]</scope>
    <source>
        <strain evidence="1 2">FSL L7-1017</strain>
    </source>
</reference>
<proteinExistence type="predicted"/>
<organism evidence="1 2">
    <name type="scientific">Listeria booriae</name>
    <dbReference type="NCBI Taxonomy" id="1552123"/>
    <lineage>
        <taxon>Bacteria</taxon>
        <taxon>Bacillati</taxon>
        <taxon>Bacillota</taxon>
        <taxon>Bacilli</taxon>
        <taxon>Bacillales</taxon>
        <taxon>Listeriaceae</taxon>
        <taxon>Listeria</taxon>
    </lineage>
</organism>
<accession>A0A7X1CK38</accession>
<dbReference type="EMBL" id="JAARUV010000074">
    <property type="protein sequence ID" value="MBC1780702.1"/>
    <property type="molecule type" value="Genomic_DNA"/>
</dbReference>
<comment type="caution">
    <text evidence="1">The sequence shown here is derived from an EMBL/GenBank/DDBJ whole genome shotgun (WGS) entry which is preliminary data.</text>
</comment>
<protein>
    <submittedName>
        <fullName evidence="1">Uncharacterized protein</fullName>
    </submittedName>
</protein>
<evidence type="ECO:0000313" key="2">
    <source>
        <dbReference type="Proteomes" id="UP000547643"/>
    </source>
</evidence>
<dbReference type="InterPro" id="IPR028954">
    <property type="entry name" value="Imm59"/>
</dbReference>
<feature type="non-terminal residue" evidence="1">
    <location>
        <position position="51"/>
    </location>
</feature>
<evidence type="ECO:0000313" key="1">
    <source>
        <dbReference type="EMBL" id="MBC1780702.1"/>
    </source>
</evidence>